<organism evidence="1">
    <name type="scientific">Capitella teleta</name>
    <name type="common">Polychaete worm</name>
    <dbReference type="NCBI Taxonomy" id="283909"/>
    <lineage>
        <taxon>Eukaryota</taxon>
        <taxon>Metazoa</taxon>
        <taxon>Spiralia</taxon>
        <taxon>Lophotrochozoa</taxon>
        <taxon>Annelida</taxon>
        <taxon>Polychaeta</taxon>
        <taxon>Sedentaria</taxon>
        <taxon>Scolecida</taxon>
        <taxon>Capitellidae</taxon>
        <taxon>Capitella</taxon>
    </lineage>
</organism>
<dbReference type="HOGENOM" id="CLU_073423_0_0_1"/>
<sequence length="328" mass="37103">MPRTYVHFGSAGCLAEFPGCYDIIRSSTGGNVGGRLAVINQERVREGGILLATVFTSSAKFSFFLWLSRECQEKAARLSVVESSRSKFITQGVNRRRKTESRRRTVSTSWLEKKTSLGLKESQTCGIHSSEDYQCRHAIRTMRLQRVKTSKETKSCILQKSDNNTKAKLACSKDDHRPPMHCVTLKPIIRQTTCYQSRVNRREVTGFGTVSCKLFQKSAQRECQPESTQEVITIPTGSATASSHLPQIRLTHPHAHERTPLQEPAWPEEQISWRFIGRQAREKNASKYFMITWLNAGCEATKFAENLGGEMGDESRLRNSWSNKPLKA</sequence>
<accession>R7UAT6</accession>
<protein>
    <submittedName>
        <fullName evidence="1 2">Uncharacterized protein</fullName>
    </submittedName>
</protein>
<reference evidence="2" key="3">
    <citation type="submission" date="2015-06" db="UniProtKB">
        <authorList>
            <consortium name="EnsemblMetazoa"/>
        </authorList>
    </citation>
    <scope>IDENTIFICATION</scope>
</reference>
<name>R7UAT6_CAPTE</name>
<reference evidence="3" key="1">
    <citation type="submission" date="2012-12" db="EMBL/GenBank/DDBJ databases">
        <authorList>
            <person name="Hellsten U."/>
            <person name="Grimwood J."/>
            <person name="Chapman J.A."/>
            <person name="Shapiro H."/>
            <person name="Aerts A."/>
            <person name="Otillar R.P."/>
            <person name="Terry A.Y."/>
            <person name="Boore J.L."/>
            <person name="Simakov O."/>
            <person name="Marletaz F."/>
            <person name="Cho S.-J."/>
            <person name="Edsinger-Gonzales E."/>
            <person name="Havlak P."/>
            <person name="Kuo D.-H."/>
            <person name="Larsson T."/>
            <person name="Lv J."/>
            <person name="Arendt D."/>
            <person name="Savage R."/>
            <person name="Osoegawa K."/>
            <person name="de Jong P."/>
            <person name="Lindberg D.R."/>
            <person name="Seaver E.C."/>
            <person name="Weisblat D.A."/>
            <person name="Putnam N.H."/>
            <person name="Grigoriev I.V."/>
            <person name="Rokhsar D.S."/>
        </authorList>
    </citation>
    <scope>NUCLEOTIDE SEQUENCE</scope>
    <source>
        <strain evidence="3">I ESC-2004</strain>
    </source>
</reference>
<dbReference type="AlphaFoldDB" id="R7UAT6"/>
<proteinExistence type="predicted"/>
<gene>
    <name evidence="1" type="ORF">CAPTEDRAFT_192288</name>
</gene>
<keyword evidence="3" id="KW-1185">Reference proteome</keyword>
<evidence type="ECO:0000313" key="2">
    <source>
        <dbReference type="EnsemblMetazoa" id="CapteP192288"/>
    </source>
</evidence>
<reference evidence="1 3" key="2">
    <citation type="journal article" date="2013" name="Nature">
        <title>Insights into bilaterian evolution from three spiralian genomes.</title>
        <authorList>
            <person name="Simakov O."/>
            <person name="Marletaz F."/>
            <person name="Cho S.J."/>
            <person name="Edsinger-Gonzales E."/>
            <person name="Havlak P."/>
            <person name="Hellsten U."/>
            <person name="Kuo D.H."/>
            <person name="Larsson T."/>
            <person name="Lv J."/>
            <person name="Arendt D."/>
            <person name="Savage R."/>
            <person name="Osoegawa K."/>
            <person name="de Jong P."/>
            <person name="Grimwood J."/>
            <person name="Chapman J.A."/>
            <person name="Shapiro H."/>
            <person name="Aerts A."/>
            <person name="Otillar R.P."/>
            <person name="Terry A.Y."/>
            <person name="Boore J.L."/>
            <person name="Grigoriev I.V."/>
            <person name="Lindberg D.R."/>
            <person name="Seaver E.C."/>
            <person name="Weisblat D.A."/>
            <person name="Putnam N.H."/>
            <person name="Rokhsar D.S."/>
        </authorList>
    </citation>
    <scope>NUCLEOTIDE SEQUENCE</scope>
    <source>
        <strain evidence="1 3">I ESC-2004</strain>
    </source>
</reference>
<dbReference type="EnsemblMetazoa" id="CapteT192288">
    <property type="protein sequence ID" value="CapteP192288"/>
    <property type="gene ID" value="CapteG192288"/>
</dbReference>
<dbReference type="EMBL" id="KB303457">
    <property type="protein sequence ID" value="ELU03099.1"/>
    <property type="molecule type" value="Genomic_DNA"/>
</dbReference>
<evidence type="ECO:0000313" key="3">
    <source>
        <dbReference type="Proteomes" id="UP000014760"/>
    </source>
</evidence>
<dbReference type="Proteomes" id="UP000014760">
    <property type="component" value="Unassembled WGS sequence"/>
</dbReference>
<dbReference type="EMBL" id="AMQN01008576">
    <property type="status" value="NOT_ANNOTATED_CDS"/>
    <property type="molecule type" value="Genomic_DNA"/>
</dbReference>
<evidence type="ECO:0000313" key="1">
    <source>
        <dbReference type="EMBL" id="ELU03099.1"/>
    </source>
</evidence>